<feature type="transmembrane region" description="Helical" evidence="1">
    <location>
        <begin position="18"/>
        <end position="36"/>
    </location>
</feature>
<proteinExistence type="predicted"/>
<evidence type="ECO:0000313" key="2">
    <source>
        <dbReference type="EMBL" id="SGZ54796.1"/>
    </source>
</evidence>
<dbReference type="AlphaFoldDB" id="A0A1L0DDZ2"/>
<reference evidence="2 3" key="1">
    <citation type="submission" date="2016-10" db="EMBL/GenBank/DDBJ databases">
        <authorList>
            <person name="de Groot N.N."/>
        </authorList>
    </citation>
    <scope>NUCLEOTIDE SEQUENCE [LARGE SCALE GENOMIC DNA]</scope>
    <source>
        <strain evidence="2 3">PYCC 4715</strain>
    </source>
</reference>
<gene>
    <name evidence="2" type="ORF">SAMEA4029009_CIC11G00000002560</name>
</gene>
<dbReference type="Proteomes" id="UP000182259">
    <property type="component" value="Chromosome IV"/>
</dbReference>
<sequence length="285" mass="32737">MIGQTANFQSRSLNWKTVLFLIASSSSVTMAIYLGVEIYKASSDPDDAKPRNVFLPLWFSFDWPYQRRYAFPTYLKYIDMPYFLEVESSPSFEDTLQEKSIQYQVLDGLFRLAVVRDLFGIPLSLKSQENDTFNIWIEPKYPTVHGPQVRFEKQDGKLQISWQWTIKLLHWSAIDTFLTGMGKKLDRMENSDALAKTHERGSGRVHEVVLPMDRKLRLDVCGDKDYKVVFQGTFHVSHLSEKPCGLVGYTGVIDFNHLGICQGARIVKLDMVVEGEEGETLYILT</sequence>
<evidence type="ECO:0000256" key="1">
    <source>
        <dbReference type="SAM" id="Phobius"/>
    </source>
</evidence>
<organism evidence="2 3">
    <name type="scientific">Sungouiella intermedia</name>
    <dbReference type="NCBI Taxonomy" id="45354"/>
    <lineage>
        <taxon>Eukaryota</taxon>
        <taxon>Fungi</taxon>
        <taxon>Dikarya</taxon>
        <taxon>Ascomycota</taxon>
        <taxon>Saccharomycotina</taxon>
        <taxon>Pichiomycetes</taxon>
        <taxon>Metschnikowiaceae</taxon>
        <taxon>Sungouiella</taxon>
    </lineage>
</organism>
<keyword evidence="1" id="KW-0472">Membrane</keyword>
<keyword evidence="1" id="KW-0812">Transmembrane</keyword>
<name>A0A1L0DDZ2_9ASCO</name>
<protein>
    <submittedName>
        <fullName evidence="2">CIC11C00000002560</fullName>
    </submittedName>
</protein>
<keyword evidence="1" id="KW-1133">Transmembrane helix</keyword>
<accession>A0A1L0DDZ2</accession>
<evidence type="ECO:0000313" key="3">
    <source>
        <dbReference type="Proteomes" id="UP000182259"/>
    </source>
</evidence>
<dbReference type="EMBL" id="LT635767">
    <property type="protein sequence ID" value="SGZ54796.1"/>
    <property type="molecule type" value="Genomic_DNA"/>
</dbReference>